<protein>
    <submittedName>
        <fullName evidence="3">Uncharacterized protein</fullName>
    </submittedName>
</protein>
<feature type="region of interest" description="Disordered" evidence="1">
    <location>
        <begin position="43"/>
        <end position="76"/>
    </location>
</feature>
<feature type="region of interest" description="Disordered" evidence="1">
    <location>
        <begin position="1"/>
        <end position="22"/>
    </location>
</feature>
<evidence type="ECO:0000313" key="3">
    <source>
        <dbReference type="EMBL" id="RLN58717.1"/>
    </source>
</evidence>
<proteinExistence type="predicted"/>
<organism evidence="3 4">
    <name type="scientific">Phytophthora kernoviae</name>
    <dbReference type="NCBI Taxonomy" id="325452"/>
    <lineage>
        <taxon>Eukaryota</taxon>
        <taxon>Sar</taxon>
        <taxon>Stramenopiles</taxon>
        <taxon>Oomycota</taxon>
        <taxon>Peronosporomycetes</taxon>
        <taxon>Peronosporales</taxon>
        <taxon>Peronosporaceae</taxon>
        <taxon>Phytophthora</taxon>
    </lineage>
</organism>
<keyword evidence="2" id="KW-0472">Membrane</keyword>
<feature type="compositionally biased region" description="Low complexity" evidence="1">
    <location>
        <begin position="1"/>
        <end position="12"/>
    </location>
</feature>
<dbReference type="AlphaFoldDB" id="A0A3R7JID3"/>
<dbReference type="EMBL" id="MBAD02001089">
    <property type="protein sequence ID" value="RLN58717.1"/>
    <property type="molecule type" value="Genomic_DNA"/>
</dbReference>
<comment type="caution">
    <text evidence="3">The sequence shown here is derived from an EMBL/GenBank/DDBJ whole genome shotgun (WGS) entry which is preliminary data.</text>
</comment>
<name>A0A3R7JID3_9STRA</name>
<feature type="transmembrane region" description="Helical" evidence="2">
    <location>
        <begin position="108"/>
        <end position="131"/>
    </location>
</feature>
<keyword evidence="2" id="KW-1133">Transmembrane helix</keyword>
<evidence type="ECO:0000256" key="1">
    <source>
        <dbReference type="SAM" id="MobiDB-lite"/>
    </source>
</evidence>
<evidence type="ECO:0000256" key="2">
    <source>
        <dbReference type="SAM" id="Phobius"/>
    </source>
</evidence>
<evidence type="ECO:0000313" key="4">
    <source>
        <dbReference type="Proteomes" id="UP000284657"/>
    </source>
</evidence>
<reference evidence="3 4" key="1">
    <citation type="submission" date="2018-07" db="EMBL/GenBank/DDBJ databases">
        <title>Genome sequencing of oomycete isolates from Chile give support for New Zealand origin for Phytophthora kernoviae and make available the first Nothophytophthora sp. genome.</title>
        <authorList>
            <person name="Studholme D.J."/>
            <person name="Sanfuentes E."/>
            <person name="Panda P."/>
            <person name="Hill R."/>
            <person name="Sambles C."/>
            <person name="Grant M."/>
            <person name="Williams N.M."/>
            <person name="Mcdougal R.L."/>
        </authorList>
    </citation>
    <scope>NUCLEOTIDE SEQUENCE [LARGE SCALE GENOMIC DNA]</scope>
    <source>
        <strain evidence="3">Chile7</strain>
    </source>
</reference>
<accession>A0A3R7JID3</accession>
<keyword evidence="2" id="KW-0812">Transmembrane</keyword>
<sequence length="498" mass="52249">MHSRSSSPRRTASPPPNESDIIDVVSHGPAIIETRGLRALTLDGSDSQGRFKDDDTQTPCNNEDEQEADRQRGFFHSDGDARSFRYRSSGGILQRITLRRRKEGEQDVFWTAILVLTLLLFALMSVLTIYLSQTDFFASHQNDLFGTTVDNRFTVVAEDDAQILLKSGYSTSVYAEAMIAFDSGELQIGRRALASAETQDFYGVSFFPNGTAAFTNRIDSPMIEAEYLHAKKAVVFDDGTVMTTAANSSGGVKELGDLNLVSQSGAVVTSAGGKPLLFVDPEGTVTVANTESDDPTLSGITLDGTHGSATESDSLKYGSVTINTGLDQAASSLTEIGSHISEISLMGKSLVMDAVDTLGIGGEVESVTIGSESVGEVNMQGGAVSLTGAVTVNGVSLLVQSKKISIGSNTTSDITIGASSVKTAALEADSVLVGSQAKTVSVGVGSSTVNIGSDASVINLSGRKHASAASATSFTPSLRAKAFRRTVPDSKLTMAQLP</sequence>
<gene>
    <name evidence="3" type="ORF">BBJ29_001577</name>
</gene>
<dbReference type="Proteomes" id="UP000284657">
    <property type="component" value="Unassembled WGS sequence"/>
</dbReference>